<evidence type="ECO:0000313" key="1">
    <source>
        <dbReference type="Proteomes" id="UP000515146"/>
    </source>
</evidence>
<reference evidence="2" key="1">
    <citation type="submission" date="2025-08" db="UniProtKB">
        <authorList>
            <consortium name="RefSeq"/>
        </authorList>
    </citation>
    <scope>IDENTIFICATION</scope>
    <source>
        <strain evidence="2">Airmid</strain>
    </source>
</reference>
<name>A0A6P6Y343_DERPT</name>
<keyword evidence="1" id="KW-1185">Reference proteome</keyword>
<dbReference type="AlphaFoldDB" id="A0A6P6Y343"/>
<dbReference type="InParanoid" id="A0A6P6Y343"/>
<dbReference type="RefSeq" id="XP_027199476.1">
    <property type="nucleotide sequence ID" value="XM_027343675.1"/>
</dbReference>
<gene>
    <name evidence="2" type="primary">LOC113793624</name>
</gene>
<dbReference type="OrthoDB" id="10060468at2759"/>
<proteinExistence type="predicted"/>
<dbReference type="Proteomes" id="UP000515146">
    <property type="component" value="Unplaced"/>
</dbReference>
<evidence type="ECO:0000313" key="2">
    <source>
        <dbReference type="RefSeq" id="XP_027199476.1"/>
    </source>
</evidence>
<dbReference type="KEGG" id="dpte:113793624"/>
<protein>
    <submittedName>
        <fullName evidence="2">Uncharacterized protein LOC113793624</fullName>
    </submittedName>
</protein>
<sequence>MINHHYCSTLRLSSFMMITIFLSSSLLLITMILITNIDNVDGQFFTKTSKSIPRMGRKVDNSLIMESEDLPISDRINDYDRIPSTFWNHQQQQPNNQTNLLHRLFVQIARLFRQSPQAY</sequence>
<organism evidence="1 2">
    <name type="scientific">Dermatophagoides pteronyssinus</name>
    <name type="common">European house dust mite</name>
    <dbReference type="NCBI Taxonomy" id="6956"/>
    <lineage>
        <taxon>Eukaryota</taxon>
        <taxon>Metazoa</taxon>
        <taxon>Ecdysozoa</taxon>
        <taxon>Arthropoda</taxon>
        <taxon>Chelicerata</taxon>
        <taxon>Arachnida</taxon>
        <taxon>Acari</taxon>
        <taxon>Acariformes</taxon>
        <taxon>Sarcoptiformes</taxon>
        <taxon>Astigmata</taxon>
        <taxon>Psoroptidia</taxon>
        <taxon>Analgoidea</taxon>
        <taxon>Pyroglyphidae</taxon>
        <taxon>Dermatophagoidinae</taxon>
        <taxon>Dermatophagoides</taxon>
    </lineage>
</organism>
<accession>A0A6P6Y343</accession>